<dbReference type="Pfam" id="PF20168">
    <property type="entry name" value="PDS5"/>
    <property type="match status" value="1"/>
</dbReference>
<organism evidence="9 10">
    <name type="scientific">Hibiscus sabdariffa</name>
    <name type="common">roselle</name>
    <dbReference type="NCBI Taxonomy" id="183260"/>
    <lineage>
        <taxon>Eukaryota</taxon>
        <taxon>Viridiplantae</taxon>
        <taxon>Streptophyta</taxon>
        <taxon>Embryophyta</taxon>
        <taxon>Tracheophyta</taxon>
        <taxon>Spermatophyta</taxon>
        <taxon>Magnoliopsida</taxon>
        <taxon>eudicotyledons</taxon>
        <taxon>Gunneridae</taxon>
        <taxon>Pentapetalae</taxon>
        <taxon>rosids</taxon>
        <taxon>malvids</taxon>
        <taxon>Malvales</taxon>
        <taxon>Malvaceae</taxon>
        <taxon>Malvoideae</taxon>
        <taxon>Hibiscus</taxon>
    </lineage>
</organism>
<evidence type="ECO:0000313" key="9">
    <source>
        <dbReference type="EMBL" id="KAK9026458.1"/>
    </source>
</evidence>
<proteinExistence type="predicted"/>
<feature type="compositionally biased region" description="Low complexity" evidence="8">
    <location>
        <begin position="26"/>
        <end position="39"/>
    </location>
</feature>
<comment type="subcellular location">
    <subcellularLocation>
        <location evidence="1">Nucleus</location>
    </subcellularLocation>
</comment>
<dbReference type="InterPro" id="IPR011989">
    <property type="entry name" value="ARM-like"/>
</dbReference>
<protein>
    <submittedName>
        <fullName evidence="9">Uncharacterized protein</fullName>
    </submittedName>
</protein>
<dbReference type="EMBL" id="JBBPBN010000013">
    <property type="protein sequence ID" value="KAK9026458.1"/>
    <property type="molecule type" value="Genomic_DNA"/>
</dbReference>
<keyword evidence="5" id="KW-0234">DNA repair</keyword>
<dbReference type="SUPFAM" id="SSF48371">
    <property type="entry name" value="ARM repeat"/>
    <property type="match status" value="1"/>
</dbReference>
<dbReference type="InterPro" id="IPR039776">
    <property type="entry name" value="Pds5"/>
</dbReference>
<dbReference type="InterPro" id="IPR016024">
    <property type="entry name" value="ARM-type_fold"/>
</dbReference>
<evidence type="ECO:0000256" key="3">
    <source>
        <dbReference type="ARBA" id="ARBA00022763"/>
    </source>
</evidence>
<dbReference type="Gene3D" id="1.25.10.10">
    <property type="entry name" value="Leucine-rich Repeat Variant"/>
    <property type="match status" value="2"/>
</dbReference>
<sequence>MVKRKRLNVVSLIGSRAQVEEQRATSAQHQDQCQMQQSEQSEEVRGGSQQSHEEQSQPSLGNINRKKVRGATLMSEIWELPEGQRVMQAVSALSQIEQPSVVEAAAKVQVLEKLKESTKPLRNSIIKHGLPNHSDKDVRLLVAICVSEFFRILAPQPPFADKYLRDIFKLFLSMFLELADTTSAFFSRRVKILETVARCKCCVIMLDIDCNDLILEMFNIFFSLVRDHHQQSLINDILSIMTDILNEEVSQQLMDIILGNLIQESKDTASAASQLAASVIQICAEKLQPYVCGFLTSCSLDRDSVGSELKVSYHEIVLKIFQCAPEMLNAIIPSLTQELMTDQVDVRLNAVNLIGKLVLCPEYRVAQSYHGLFVEFLKRFADKSPNVRISALRCAKACCLANPSGIESLELHSVIKDRLLDFDDTVRKEAVIVACDIARSNLKYTSPEFISEFTERLRDKKISIRKKALQKVMEVYRDYCVKCAEGNITICDHFEQIPCKVLMLCYDKDCKEFRSQNIELVIAEELFPILLPVEERTRHWIHLFSIFSPLHVKALSAILSQKRRLQTEMRNFLALRRKEKEISSEDMQKKLRSSFVKMSASFPDPSKAEECFDNLSQMKDNKIFSSLNLLLDEVKLESALDERDKFLKVIGNKHPHFEFLQLLCSKCLFNIFDSEHVRCILNLISSSGLESDHLEAFSIELLLVIISNFPSLLKGSELQFSPLFKEKYLIHDKIIQVLAKAGRHVSFKFSDFDSVLKKICLEGTRTQSKYAVSAIASLIVVSEQYVFSELCKELVDSLHCGQNTATVLQSLGCIAQYSVSTFEDHDREITEYVYEKIFQAKSLDNPSVIEDSSGCTTCKLKIYGLKMLVKSFLPHQGCQINKQIKPLLDILLKMLRKEDVVDDIISCADDRDYVRLAAAKSVLQLSRRWDLHISPDIFRFTILMGKDSSSSVRISFLDKLHKLLKERIIPIRYACAFMLATADGFKDLQHSFKYMECIKEYSREARIHQTSMVQGGSIVVYPAYLVVFLIHVLAHDEGFPPEGCHDESLYAQFCSPLLLFLHTLTNSNDIDEDMDLVNDTAFNLYYIFRAIKRAKDAEAARRTPRLHFLANVGISGVNSFYQKGISSLRRPGKILLPSSLYKITPMENEEASSE</sequence>
<evidence type="ECO:0000256" key="5">
    <source>
        <dbReference type="ARBA" id="ARBA00023204"/>
    </source>
</evidence>
<evidence type="ECO:0000313" key="10">
    <source>
        <dbReference type="Proteomes" id="UP001396334"/>
    </source>
</evidence>
<dbReference type="Proteomes" id="UP001396334">
    <property type="component" value="Unassembled WGS sequence"/>
</dbReference>
<keyword evidence="4" id="KW-0498">Mitosis</keyword>
<keyword evidence="10" id="KW-1185">Reference proteome</keyword>
<evidence type="ECO:0000256" key="7">
    <source>
        <dbReference type="ARBA" id="ARBA00023306"/>
    </source>
</evidence>
<reference evidence="9 10" key="1">
    <citation type="journal article" date="2024" name="G3 (Bethesda)">
        <title>Genome assembly of Hibiscus sabdariffa L. provides insights into metabolisms of medicinal natural products.</title>
        <authorList>
            <person name="Kim T."/>
        </authorList>
    </citation>
    <scope>NUCLEOTIDE SEQUENCE [LARGE SCALE GENOMIC DNA]</scope>
    <source>
        <strain evidence="9">TK-2024</strain>
        <tissue evidence="9">Old leaves</tissue>
    </source>
</reference>
<keyword evidence="7" id="KW-0131">Cell cycle</keyword>
<name>A0ABR2SMI2_9ROSI</name>
<evidence type="ECO:0000256" key="8">
    <source>
        <dbReference type="SAM" id="MobiDB-lite"/>
    </source>
</evidence>
<keyword evidence="3" id="KW-0227">DNA damage</keyword>
<dbReference type="PANTHER" id="PTHR12663">
    <property type="entry name" value="ANDROGEN INDUCED INHIBITOR OF PROLIFERATION AS3 / PDS5-RELATED"/>
    <property type="match status" value="1"/>
</dbReference>
<evidence type="ECO:0000256" key="1">
    <source>
        <dbReference type="ARBA" id="ARBA00004123"/>
    </source>
</evidence>
<evidence type="ECO:0000256" key="6">
    <source>
        <dbReference type="ARBA" id="ARBA00023242"/>
    </source>
</evidence>
<dbReference type="CDD" id="cd19953">
    <property type="entry name" value="PDS5"/>
    <property type="match status" value="1"/>
</dbReference>
<gene>
    <name evidence="9" type="ORF">V6N11_039296</name>
</gene>
<keyword evidence="2" id="KW-0132">Cell division</keyword>
<comment type="caution">
    <text evidence="9">The sequence shown here is derived from an EMBL/GenBank/DDBJ whole genome shotgun (WGS) entry which is preliminary data.</text>
</comment>
<dbReference type="PANTHER" id="PTHR12663:SF50">
    <property type="entry name" value="SISTER CHROMATID COHESION PROTEIN PDS5 HOMOLOG B"/>
    <property type="match status" value="1"/>
</dbReference>
<evidence type="ECO:0000256" key="4">
    <source>
        <dbReference type="ARBA" id="ARBA00022776"/>
    </source>
</evidence>
<keyword evidence="6" id="KW-0539">Nucleus</keyword>
<feature type="region of interest" description="Disordered" evidence="8">
    <location>
        <begin position="18"/>
        <end position="65"/>
    </location>
</feature>
<evidence type="ECO:0000256" key="2">
    <source>
        <dbReference type="ARBA" id="ARBA00022618"/>
    </source>
</evidence>
<accession>A0ABR2SMI2</accession>